<feature type="domain" description="Kinesin motor" evidence="11">
    <location>
        <begin position="9"/>
        <end position="328"/>
    </location>
</feature>
<dbReference type="InterPro" id="IPR019821">
    <property type="entry name" value="Kinesin_motor_CS"/>
</dbReference>
<dbReference type="Pfam" id="PF00225">
    <property type="entry name" value="Kinesin"/>
    <property type="match status" value="1"/>
</dbReference>
<dbReference type="AlphaFoldDB" id="A0AAV7JBU7"/>
<dbReference type="SMART" id="SM00129">
    <property type="entry name" value="KISc"/>
    <property type="match status" value="1"/>
</dbReference>
<dbReference type="InterPro" id="IPR036961">
    <property type="entry name" value="Kinesin_motor_dom_sf"/>
</dbReference>
<comment type="caution">
    <text evidence="12">The sequence shown here is derived from an EMBL/GenBank/DDBJ whole genome shotgun (WGS) entry which is preliminary data.</text>
</comment>
<protein>
    <submittedName>
        <fullName evidence="12">Kinesin heavy chain-like</fullName>
    </submittedName>
</protein>
<feature type="region of interest" description="Disordered" evidence="10">
    <location>
        <begin position="418"/>
        <end position="446"/>
    </location>
</feature>
<evidence type="ECO:0000256" key="7">
    <source>
        <dbReference type="ARBA" id="ARBA00023212"/>
    </source>
</evidence>
<feature type="coiled-coil region" evidence="9">
    <location>
        <begin position="700"/>
        <end position="776"/>
    </location>
</feature>
<evidence type="ECO:0000256" key="8">
    <source>
        <dbReference type="PROSITE-ProRule" id="PRU00283"/>
    </source>
</evidence>
<reference evidence="12 13" key="1">
    <citation type="journal article" date="2023" name="BMC Biol.">
        <title>The compact genome of the sponge Oopsacas minuta (Hexactinellida) is lacking key metazoan core genes.</title>
        <authorList>
            <person name="Santini S."/>
            <person name="Schenkelaars Q."/>
            <person name="Jourda C."/>
            <person name="Duchesne M."/>
            <person name="Belahbib H."/>
            <person name="Rocher C."/>
            <person name="Selva M."/>
            <person name="Riesgo A."/>
            <person name="Vervoort M."/>
            <person name="Leys S.P."/>
            <person name="Kodjabachian L."/>
            <person name="Le Bivic A."/>
            <person name="Borchiellini C."/>
            <person name="Claverie J.M."/>
            <person name="Renard E."/>
        </authorList>
    </citation>
    <scope>NUCLEOTIDE SEQUENCE [LARGE SCALE GENOMIC DNA]</scope>
    <source>
        <strain evidence="12">SPO-2</strain>
    </source>
</reference>
<keyword evidence="3 8" id="KW-0547">Nucleotide-binding</keyword>
<organism evidence="12 13">
    <name type="scientific">Oopsacas minuta</name>
    <dbReference type="NCBI Taxonomy" id="111878"/>
    <lineage>
        <taxon>Eukaryota</taxon>
        <taxon>Metazoa</taxon>
        <taxon>Porifera</taxon>
        <taxon>Hexactinellida</taxon>
        <taxon>Hexasterophora</taxon>
        <taxon>Lyssacinosida</taxon>
        <taxon>Leucopsacidae</taxon>
        <taxon>Oopsacas</taxon>
    </lineage>
</organism>
<comment type="subcellular location">
    <subcellularLocation>
        <location evidence="1">Cytoplasm</location>
        <location evidence="1">Cytoskeleton</location>
    </subcellularLocation>
</comment>
<feature type="compositionally biased region" description="Polar residues" evidence="10">
    <location>
        <begin position="418"/>
        <end position="429"/>
    </location>
</feature>
<evidence type="ECO:0000256" key="5">
    <source>
        <dbReference type="ARBA" id="ARBA00023054"/>
    </source>
</evidence>
<evidence type="ECO:0000256" key="10">
    <source>
        <dbReference type="SAM" id="MobiDB-lite"/>
    </source>
</evidence>
<accession>A0AAV7JBU7</accession>
<dbReference type="PROSITE" id="PS00411">
    <property type="entry name" value="KINESIN_MOTOR_1"/>
    <property type="match status" value="1"/>
</dbReference>
<name>A0AAV7JBU7_9METZ</name>
<dbReference type="PRINTS" id="PR00380">
    <property type="entry name" value="KINESINHEAVY"/>
</dbReference>
<dbReference type="PROSITE" id="PS50067">
    <property type="entry name" value="KINESIN_MOTOR_2"/>
    <property type="match status" value="1"/>
</dbReference>
<keyword evidence="13" id="KW-1185">Reference proteome</keyword>
<dbReference type="EMBL" id="JAKMXF010000361">
    <property type="protein sequence ID" value="KAI6646163.1"/>
    <property type="molecule type" value="Genomic_DNA"/>
</dbReference>
<feature type="binding site" evidence="8">
    <location>
        <begin position="86"/>
        <end position="93"/>
    </location>
    <ligand>
        <name>ATP</name>
        <dbReference type="ChEBI" id="CHEBI:30616"/>
    </ligand>
</feature>
<proteinExistence type="inferred from homology"/>
<feature type="coiled-coil region" evidence="9">
    <location>
        <begin position="806"/>
        <end position="841"/>
    </location>
</feature>
<evidence type="ECO:0000256" key="1">
    <source>
        <dbReference type="ARBA" id="ARBA00004245"/>
    </source>
</evidence>
<feature type="coiled-coil region" evidence="9">
    <location>
        <begin position="446"/>
        <end position="515"/>
    </location>
</feature>
<evidence type="ECO:0000256" key="4">
    <source>
        <dbReference type="ARBA" id="ARBA00022840"/>
    </source>
</evidence>
<feature type="coiled-coil region" evidence="9">
    <location>
        <begin position="633"/>
        <end position="674"/>
    </location>
</feature>
<dbReference type="SUPFAM" id="SSF52540">
    <property type="entry name" value="P-loop containing nucleoside triphosphate hydrolases"/>
    <property type="match status" value="1"/>
</dbReference>
<evidence type="ECO:0000259" key="11">
    <source>
        <dbReference type="PROSITE" id="PS50067"/>
    </source>
</evidence>
<dbReference type="GO" id="GO:0005524">
    <property type="term" value="F:ATP binding"/>
    <property type="evidence" value="ECO:0007669"/>
    <property type="project" value="UniProtKB-UniRule"/>
</dbReference>
<evidence type="ECO:0000256" key="3">
    <source>
        <dbReference type="ARBA" id="ARBA00022741"/>
    </source>
</evidence>
<dbReference type="PANTHER" id="PTHR47968:SF36">
    <property type="entry name" value="KINESIN HEAVY CHAIN ISOFORM X1"/>
    <property type="match status" value="1"/>
</dbReference>
<dbReference type="InterPro" id="IPR001752">
    <property type="entry name" value="Kinesin_motor_dom"/>
</dbReference>
<dbReference type="GO" id="GO:0005874">
    <property type="term" value="C:microtubule"/>
    <property type="evidence" value="ECO:0007669"/>
    <property type="project" value="UniProtKB-KW"/>
</dbReference>
<dbReference type="InterPro" id="IPR027640">
    <property type="entry name" value="Kinesin-like_fam"/>
</dbReference>
<evidence type="ECO:0000313" key="12">
    <source>
        <dbReference type="EMBL" id="KAI6646163.1"/>
    </source>
</evidence>
<dbReference type="CDD" id="cd01369">
    <property type="entry name" value="KISc_KHC_KIF5"/>
    <property type="match status" value="1"/>
</dbReference>
<keyword evidence="6 8" id="KW-0505">Motor protein</keyword>
<dbReference type="InterPro" id="IPR027417">
    <property type="entry name" value="P-loop_NTPase"/>
</dbReference>
<dbReference type="Gene3D" id="3.40.850.10">
    <property type="entry name" value="Kinesin motor domain"/>
    <property type="match status" value="1"/>
</dbReference>
<dbReference type="GO" id="GO:0007018">
    <property type="term" value="P:microtubule-based movement"/>
    <property type="evidence" value="ECO:0007669"/>
    <property type="project" value="InterPro"/>
</dbReference>
<evidence type="ECO:0000256" key="2">
    <source>
        <dbReference type="ARBA" id="ARBA00022701"/>
    </source>
</evidence>
<evidence type="ECO:0000256" key="6">
    <source>
        <dbReference type="ARBA" id="ARBA00023175"/>
    </source>
</evidence>
<dbReference type="PANTHER" id="PTHR47968">
    <property type="entry name" value="CENTROMERE PROTEIN E"/>
    <property type="match status" value="1"/>
</dbReference>
<sequence>MSEDAGSCNIRVVCRVRPLNNNEISLGGEQCVTFPKPNVISLLGAYYPFDKVFEPHSTQYDVYDFTAKPIIKDVLNGFNGTIFAYGQTASGKTHTMEGNLSKPELFGITPRIVNDIFDYIYNMDPECNVEFTLKVSYFEVYNEEIRDLLDLTKGKLSIHEDRSGKPFVKGLSDHAVASPEEVMELIEEGKSNRHVSVTNMNEHSSRSHSVFIFQVCQENIESKRKLLGKLYLVDLAGSEKAKKTGAEGSTLNEAKNINMSLLCLGNVIEGLVLKKAHISYRDSKLTRILQESLGGNARTTIAICCSPSSFNEMETKNTILFGSRAKTIKNTIIRNEELTADEWKARYNKLKKQYRGIVSYLNSVQEEVKRWRLGEKVPEEDWAKLVSTSTPGDDDKSSSLAGSLLTDTKTDLNSIFNETSDSSVNSTHISPLPQAPAAPPDWEEERAQLISSVDKKEEELNDLRQELEEVQESHNEIEEERKVYQEKAEELQSQNDTLKNKLEETKNDVVKSQDDLLQVISELQTLALTTEELSNTNQTMSERCSELEYNLVEEKRSSDTVKSTFKTFKSKIVQVLTTLFSELRTLGSTLKSEKTVMFDPNSIDNQLNEELFMKLTIYLTEMKSNAQIAFQNLSNAESSINEMKITIRDMEKDLEKHKRNNRQSELKVKKILGQFRMYSTQSEENLHSPSGDQERITNLTSQVEKQIDSHKSELEAVRTELAMKNRILIETEGQVVEREDQIKDLELDLRYYQDSVKEKENTLKQLRVDLQATSDATADLYSISQPLEVGTKKMSGIRKDLLGKLKANLKMEVINIEEERLKLAEKNFNQLNLSFKEKQREADYLSQQCIKFENILTSKEKQMEKQQQYMVTMTDVYEKTVIQLRNESEILKNAQKPQPRVNRGRIVSSSSTGPRVALVKTIRAGAKVKRSIPEPTKIKRTESGQRILQQSTVQKPLHQTNSFPEQVQSKIRPPAPHQSHQLLHATGVNRSSLITPPPALPKNDFPNKLPKMLRPKTSADHFATKPTNGHI</sequence>
<keyword evidence="4 8" id="KW-0067">ATP-binding</keyword>
<dbReference type="GO" id="GO:0008017">
    <property type="term" value="F:microtubule binding"/>
    <property type="evidence" value="ECO:0007669"/>
    <property type="project" value="InterPro"/>
</dbReference>
<gene>
    <name evidence="12" type="ORF">LOD99_9436</name>
</gene>
<keyword evidence="7" id="KW-0206">Cytoskeleton</keyword>
<keyword evidence="2" id="KW-0493">Microtubule</keyword>
<comment type="similarity">
    <text evidence="8">Belongs to the TRAFAC class myosin-kinesin ATPase superfamily. Kinesin family.</text>
</comment>
<dbReference type="GO" id="GO:0003777">
    <property type="term" value="F:microtubule motor activity"/>
    <property type="evidence" value="ECO:0007669"/>
    <property type="project" value="InterPro"/>
</dbReference>
<keyword evidence="7" id="KW-0963">Cytoplasm</keyword>
<keyword evidence="5 9" id="KW-0175">Coiled coil</keyword>
<evidence type="ECO:0000313" key="13">
    <source>
        <dbReference type="Proteomes" id="UP001165289"/>
    </source>
</evidence>
<dbReference type="Proteomes" id="UP001165289">
    <property type="component" value="Unassembled WGS sequence"/>
</dbReference>
<evidence type="ECO:0000256" key="9">
    <source>
        <dbReference type="SAM" id="Coils"/>
    </source>
</evidence>